<accession>A0A5N6DSY4</accession>
<evidence type="ECO:0000313" key="3">
    <source>
        <dbReference type="Proteomes" id="UP000326532"/>
    </source>
</evidence>
<evidence type="ECO:0000313" key="2">
    <source>
        <dbReference type="EMBL" id="KAB8207673.1"/>
    </source>
</evidence>
<dbReference type="EMBL" id="ML734955">
    <property type="protein sequence ID" value="KAB8207673.1"/>
    <property type="molecule type" value="Genomic_DNA"/>
</dbReference>
<organism evidence="2 3">
    <name type="scientific">Aspergillus parasiticus</name>
    <dbReference type="NCBI Taxonomy" id="5067"/>
    <lineage>
        <taxon>Eukaryota</taxon>
        <taxon>Fungi</taxon>
        <taxon>Dikarya</taxon>
        <taxon>Ascomycota</taxon>
        <taxon>Pezizomycotina</taxon>
        <taxon>Eurotiomycetes</taxon>
        <taxon>Eurotiomycetidae</taxon>
        <taxon>Eurotiales</taxon>
        <taxon>Aspergillaceae</taxon>
        <taxon>Aspergillus</taxon>
        <taxon>Aspergillus subgen. Circumdati</taxon>
    </lineage>
</organism>
<keyword evidence="3" id="KW-1185">Reference proteome</keyword>
<sequence>MLEDTSLESRRPQAECSSRTEPGEKTDIRTWTANLSSCLDRSSKHYFPSSPPNHLEPAHHHGDVHYDTANRPQSPVWNPNERQISSDHSVRLDTDPTQLQLSDEVAVEVNGSETESAPSAEKITLKALLEKIRQEKGTDQVDILSVCFGEPGIDLNVHIQGDFTVTLLI</sequence>
<reference evidence="2 3" key="1">
    <citation type="submission" date="2019-04" db="EMBL/GenBank/DDBJ databases">
        <title>Fungal friends and foes A comparative genomics study of 23 Aspergillus species from section Flavi.</title>
        <authorList>
            <consortium name="DOE Joint Genome Institute"/>
            <person name="Kjaerbolling I."/>
            <person name="Vesth T.C."/>
            <person name="Frisvad J.C."/>
            <person name="Nybo J.L."/>
            <person name="Theobald S."/>
            <person name="Kildgaard S."/>
            <person name="Petersen T.I."/>
            <person name="Kuo A."/>
            <person name="Sato A."/>
            <person name="Lyhne E.K."/>
            <person name="Kogle M.E."/>
            <person name="Wiebenga A."/>
            <person name="Kun R.S."/>
            <person name="Lubbers R.J."/>
            <person name="Makela M.R."/>
            <person name="Barry K."/>
            <person name="Chovatia M."/>
            <person name="Clum A."/>
            <person name="Daum C."/>
            <person name="Haridas S."/>
            <person name="He G."/>
            <person name="LaButti K."/>
            <person name="Lipzen A."/>
            <person name="Mondo S."/>
            <person name="Pangilinan J."/>
            <person name="Riley R."/>
            <person name="Salamov A."/>
            <person name="Simmons B.A."/>
            <person name="Magnuson J.K."/>
            <person name="Henrissat B."/>
            <person name="Mortensen U.H."/>
            <person name="Larsen T.O."/>
            <person name="De vries R.P."/>
            <person name="Grigoriev I.V."/>
            <person name="Machida M."/>
            <person name="Baker S.E."/>
            <person name="Andersen M.R."/>
        </authorList>
    </citation>
    <scope>NUCLEOTIDE SEQUENCE [LARGE SCALE GENOMIC DNA]</scope>
    <source>
        <strain evidence="2 3">CBS 117618</strain>
    </source>
</reference>
<proteinExistence type="predicted"/>
<gene>
    <name evidence="2" type="ORF">BDV34DRAFT_191547</name>
</gene>
<dbReference type="OMA" id="IGAWTAN"/>
<dbReference type="Proteomes" id="UP000326532">
    <property type="component" value="Unassembled WGS sequence"/>
</dbReference>
<protein>
    <submittedName>
        <fullName evidence="2">Uncharacterized protein</fullName>
    </submittedName>
</protein>
<name>A0A5N6DSY4_ASPPA</name>
<evidence type="ECO:0000256" key="1">
    <source>
        <dbReference type="SAM" id="MobiDB-lite"/>
    </source>
</evidence>
<feature type="compositionally biased region" description="Basic and acidic residues" evidence="1">
    <location>
        <begin position="56"/>
        <end position="68"/>
    </location>
</feature>
<dbReference type="AlphaFoldDB" id="A0A5N6DSY4"/>
<dbReference type="VEuPathDB" id="FungiDB:BDV34DRAFT_191547"/>
<feature type="region of interest" description="Disordered" evidence="1">
    <location>
        <begin position="41"/>
        <end position="75"/>
    </location>
</feature>
<feature type="region of interest" description="Disordered" evidence="1">
    <location>
        <begin position="1"/>
        <end position="28"/>
    </location>
</feature>